<dbReference type="InterPro" id="IPR027417">
    <property type="entry name" value="P-loop_NTPase"/>
</dbReference>
<keyword evidence="3 5" id="KW-0238">DNA-binding</keyword>
<gene>
    <name evidence="7" type="ORF">Pph01_65710</name>
</gene>
<proteinExistence type="inferred from homology"/>
<reference evidence="7 8" key="1">
    <citation type="submission" date="2021-01" db="EMBL/GenBank/DDBJ databases">
        <title>Whole genome shotgun sequence of Planotetraspora phitsanulokensis NBRC 104273.</title>
        <authorList>
            <person name="Komaki H."/>
            <person name="Tamura T."/>
        </authorList>
    </citation>
    <scope>NUCLEOTIDE SEQUENCE [LARGE SCALE GENOMIC DNA]</scope>
    <source>
        <strain evidence="7 8">NBRC 104273</strain>
    </source>
</reference>
<keyword evidence="8" id="KW-1185">Reference proteome</keyword>
<dbReference type="PANTHER" id="PTHR35807">
    <property type="entry name" value="TRANSCRIPTIONAL REGULATOR REDD-RELATED"/>
    <property type="match status" value="1"/>
</dbReference>
<evidence type="ECO:0000256" key="5">
    <source>
        <dbReference type="PROSITE-ProRule" id="PRU01091"/>
    </source>
</evidence>
<organism evidence="7 8">
    <name type="scientific">Planotetraspora phitsanulokensis</name>
    <dbReference type="NCBI Taxonomy" id="575192"/>
    <lineage>
        <taxon>Bacteria</taxon>
        <taxon>Bacillati</taxon>
        <taxon>Actinomycetota</taxon>
        <taxon>Actinomycetes</taxon>
        <taxon>Streptosporangiales</taxon>
        <taxon>Streptosporangiaceae</taxon>
        <taxon>Planotetraspora</taxon>
    </lineage>
</organism>
<dbReference type="AlphaFoldDB" id="A0A8J3XMB4"/>
<dbReference type="PANTHER" id="PTHR35807:SF1">
    <property type="entry name" value="TRANSCRIPTIONAL REGULATOR REDD"/>
    <property type="match status" value="1"/>
</dbReference>
<comment type="caution">
    <text evidence="7">The sequence shown here is derived from an EMBL/GenBank/DDBJ whole genome shotgun (WGS) entry which is preliminary data.</text>
</comment>
<dbReference type="SMART" id="SM00862">
    <property type="entry name" value="Trans_reg_C"/>
    <property type="match status" value="1"/>
</dbReference>
<name>A0A8J3XMB4_9ACTN</name>
<dbReference type="PRINTS" id="PR00364">
    <property type="entry name" value="DISEASERSIST"/>
</dbReference>
<evidence type="ECO:0000259" key="6">
    <source>
        <dbReference type="PROSITE" id="PS51755"/>
    </source>
</evidence>
<evidence type="ECO:0000313" key="8">
    <source>
        <dbReference type="Proteomes" id="UP000622547"/>
    </source>
</evidence>
<dbReference type="GO" id="GO:0000160">
    <property type="term" value="P:phosphorelay signal transduction system"/>
    <property type="evidence" value="ECO:0007669"/>
    <property type="project" value="InterPro"/>
</dbReference>
<dbReference type="CDD" id="cd00383">
    <property type="entry name" value="trans_reg_C"/>
    <property type="match status" value="1"/>
</dbReference>
<dbReference type="GO" id="GO:0006355">
    <property type="term" value="P:regulation of DNA-templated transcription"/>
    <property type="evidence" value="ECO:0007669"/>
    <property type="project" value="InterPro"/>
</dbReference>
<dbReference type="Gene3D" id="1.10.10.10">
    <property type="entry name" value="Winged helix-like DNA-binding domain superfamily/Winged helix DNA-binding domain"/>
    <property type="match status" value="1"/>
</dbReference>
<sequence length="647" mass="68686">MMPGLRFAVLGPVRAWRGEDELPLGSPQQRAVLVTLLLCEGGAATADQLIDAVWGAEPPPSARATVRTYVSRLRQVLGSGGEPLLGSAAGLYRLRVEPGALDIASFADLVAQAGAARQQGDAATAAERLHAAAGLWHGEPLNGVPGPYADAQRAHLERVRHLAAVERLTLDIEIGRHTAAMAELTALVEEQPFDEGLRRLLMVALYQAGRPAAAVAQYHEIRTLLADELGLDPGGALQELYQQVLVADPALTPPALTPSAPAATPPVTTASTTASTTVAAPRVAPAQMPADITDFTGRAALLMELTDALGSGRDAGSARAIGLTGLPGVGTSALAIHVAHRLRDRFPDGQLYVDLRGDHGTPVDPVAVLGRFLRAFAVEPAAIPDDLHERTALWRSITDGRHVLVVLDHAHGAAQVRHLLPAGSRCATVVTADRRLPGLAGVVWRTVPVFDADESLELLRCVAGAQRIAAEPDAARRLATSCSHVPLAVRVAAERLSARPTWSVAEIEDRLRVEIRQPVALHADCDLVEAPLERRYNDLDPQTALAFCLASLADGADVTAAEVAGLAVLPLPEAERLMEELVDVHLVESVAYRRYRYHSLIRWFARRKAVLQLGHTITEAGLDTLQPAEHEAVAAGTVAGLVRGHVV</sequence>
<evidence type="ECO:0000256" key="1">
    <source>
        <dbReference type="ARBA" id="ARBA00005820"/>
    </source>
</evidence>
<dbReference type="Pfam" id="PF00486">
    <property type="entry name" value="Trans_reg_C"/>
    <property type="match status" value="1"/>
</dbReference>
<dbReference type="SUPFAM" id="SSF52540">
    <property type="entry name" value="P-loop containing nucleoside triphosphate hydrolases"/>
    <property type="match status" value="1"/>
</dbReference>
<dbReference type="InterPro" id="IPR016032">
    <property type="entry name" value="Sig_transdc_resp-reg_C-effctor"/>
</dbReference>
<dbReference type="SUPFAM" id="SSF48452">
    <property type="entry name" value="TPR-like"/>
    <property type="match status" value="1"/>
</dbReference>
<evidence type="ECO:0000313" key="7">
    <source>
        <dbReference type="EMBL" id="GII41568.1"/>
    </source>
</evidence>
<keyword evidence="4" id="KW-0804">Transcription</keyword>
<dbReference type="Gene3D" id="3.40.50.300">
    <property type="entry name" value="P-loop containing nucleotide triphosphate hydrolases"/>
    <property type="match status" value="1"/>
</dbReference>
<evidence type="ECO:0000256" key="2">
    <source>
        <dbReference type="ARBA" id="ARBA00023015"/>
    </source>
</evidence>
<dbReference type="InterPro" id="IPR036388">
    <property type="entry name" value="WH-like_DNA-bd_sf"/>
</dbReference>
<dbReference type="InterPro" id="IPR051677">
    <property type="entry name" value="AfsR-DnrI-RedD_regulator"/>
</dbReference>
<dbReference type="InterPro" id="IPR001867">
    <property type="entry name" value="OmpR/PhoB-type_DNA-bd"/>
</dbReference>
<dbReference type="CDD" id="cd15831">
    <property type="entry name" value="BTAD"/>
    <property type="match status" value="1"/>
</dbReference>
<dbReference type="SUPFAM" id="SSF46894">
    <property type="entry name" value="C-terminal effector domain of the bipartite response regulators"/>
    <property type="match status" value="1"/>
</dbReference>
<dbReference type="Proteomes" id="UP000622547">
    <property type="component" value="Unassembled WGS sequence"/>
</dbReference>
<accession>A0A8J3XMB4</accession>
<dbReference type="GO" id="GO:0003677">
    <property type="term" value="F:DNA binding"/>
    <property type="evidence" value="ECO:0007669"/>
    <property type="project" value="UniProtKB-UniRule"/>
</dbReference>
<dbReference type="EMBL" id="BOOP01000034">
    <property type="protein sequence ID" value="GII41568.1"/>
    <property type="molecule type" value="Genomic_DNA"/>
</dbReference>
<comment type="similarity">
    <text evidence="1">Belongs to the AfsR/DnrI/RedD regulatory family.</text>
</comment>
<feature type="DNA-binding region" description="OmpR/PhoB-type" evidence="5">
    <location>
        <begin position="1"/>
        <end position="96"/>
    </location>
</feature>
<dbReference type="Gene3D" id="1.25.40.10">
    <property type="entry name" value="Tetratricopeptide repeat domain"/>
    <property type="match status" value="1"/>
</dbReference>
<dbReference type="InterPro" id="IPR011990">
    <property type="entry name" value="TPR-like_helical_dom_sf"/>
</dbReference>
<dbReference type="InterPro" id="IPR005158">
    <property type="entry name" value="BTAD"/>
</dbReference>
<evidence type="ECO:0000256" key="3">
    <source>
        <dbReference type="ARBA" id="ARBA00023125"/>
    </source>
</evidence>
<dbReference type="SMART" id="SM01043">
    <property type="entry name" value="BTAD"/>
    <property type="match status" value="1"/>
</dbReference>
<keyword evidence="2" id="KW-0805">Transcription regulation</keyword>
<dbReference type="PROSITE" id="PS51755">
    <property type="entry name" value="OMPR_PHOB"/>
    <property type="match status" value="1"/>
</dbReference>
<dbReference type="Pfam" id="PF03704">
    <property type="entry name" value="BTAD"/>
    <property type="match status" value="1"/>
</dbReference>
<protein>
    <recommendedName>
        <fullName evidence="6">OmpR/PhoB-type domain-containing protein</fullName>
    </recommendedName>
</protein>
<feature type="domain" description="OmpR/PhoB-type" evidence="6">
    <location>
        <begin position="1"/>
        <end position="96"/>
    </location>
</feature>
<evidence type="ECO:0000256" key="4">
    <source>
        <dbReference type="ARBA" id="ARBA00023163"/>
    </source>
</evidence>